<dbReference type="Gene3D" id="3.20.20.80">
    <property type="entry name" value="Glycosidases"/>
    <property type="match status" value="1"/>
</dbReference>
<feature type="region of interest" description="Disordered" evidence="8">
    <location>
        <begin position="392"/>
        <end position="413"/>
    </location>
</feature>
<keyword evidence="2" id="KW-0147">Chitin-binding</keyword>
<evidence type="ECO:0000256" key="6">
    <source>
        <dbReference type="ARBA" id="ARBA00023295"/>
    </source>
</evidence>
<evidence type="ECO:0000256" key="9">
    <source>
        <dbReference type="SAM" id="SignalP"/>
    </source>
</evidence>
<name>A0A8B8CWF7_CRAVI</name>
<dbReference type="GO" id="GO:0006032">
    <property type="term" value="P:chitin catabolic process"/>
    <property type="evidence" value="ECO:0007669"/>
    <property type="project" value="UniProtKB-ARBA"/>
</dbReference>
<evidence type="ECO:0000259" key="10">
    <source>
        <dbReference type="PROSITE" id="PS50940"/>
    </source>
</evidence>
<feature type="signal peptide" evidence="9">
    <location>
        <begin position="1"/>
        <end position="20"/>
    </location>
</feature>
<dbReference type="SUPFAM" id="SSF57625">
    <property type="entry name" value="Invertebrate chitin-binding proteins"/>
    <property type="match status" value="1"/>
</dbReference>
<feature type="chain" id="PRO_5034732929" evidence="9">
    <location>
        <begin position="21"/>
        <end position="479"/>
    </location>
</feature>
<dbReference type="PROSITE" id="PS50940">
    <property type="entry name" value="CHIT_BIND_II"/>
    <property type="match status" value="1"/>
</dbReference>
<evidence type="ECO:0000256" key="3">
    <source>
        <dbReference type="ARBA" id="ARBA00022729"/>
    </source>
</evidence>
<evidence type="ECO:0000256" key="8">
    <source>
        <dbReference type="SAM" id="MobiDB-lite"/>
    </source>
</evidence>
<evidence type="ECO:0000259" key="11">
    <source>
        <dbReference type="PROSITE" id="PS51910"/>
    </source>
</evidence>
<dbReference type="InterPro" id="IPR011583">
    <property type="entry name" value="Chitinase_II/V-like_cat"/>
</dbReference>
<evidence type="ECO:0000256" key="7">
    <source>
        <dbReference type="RuleBase" id="RU000489"/>
    </source>
</evidence>
<dbReference type="PROSITE" id="PS51910">
    <property type="entry name" value="GH18_2"/>
    <property type="match status" value="1"/>
</dbReference>
<dbReference type="RefSeq" id="XP_022319584.1">
    <property type="nucleotide sequence ID" value="XM_022463876.1"/>
</dbReference>
<dbReference type="InterPro" id="IPR036508">
    <property type="entry name" value="Chitin-bd_dom_sf"/>
</dbReference>
<accession>A0A8B8CWF7</accession>
<comment type="similarity">
    <text evidence="1">Belongs to the glycosyl hydrolase 18 family. Chitinase class II subfamily.</text>
</comment>
<dbReference type="InterPro" id="IPR002557">
    <property type="entry name" value="Chitin-bd_dom"/>
</dbReference>
<evidence type="ECO:0000256" key="1">
    <source>
        <dbReference type="ARBA" id="ARBA00009121"/>
    </source>
</evidence>
<keyword evidence="3 9" id="KW-0732">Signal</keyword>
<feature type="domain" description="Chitin-binding type-2" evidence="10">
    <location>
        <begin position="425"/>
        <end position="479"/>
    </location>
</feature>
<dbReference type="GO" id="GO:0005975">
    <property type="term" value="P:carbohydrate metabolic process"/>
    <property type="evidence" value="ECO:0007669"/>
    <property type="project" value="InterPro"/>
</dbReference>
<sequence>MANLLAVSQLFVLLFASGYGYQLVCYFTNWSQYRSGNARFTPQSINPHLCTHIAYAFGKLRFDNKIAVVEPNDITLYSQVNALKNANPSLKTLLAMGGWSAMSGPYSSMASSASSRSVFINSLIGWLRQYNFDGVDMDWEFPAYASRGGVPADYTNFALLIKEMRLAFNSEAQSSGKPRLILTAAVSAAKSVIDAGYNVPVIANYIDFVFIMAYDLHGPWDGKTGLHSGLYASNNDPDKKLNAAWAANYWNSKGMPKSKIVVGIPAYGKSFTLTDALNNGVGAPTSGAGAAGQYTQASGTLSYYEICEKQRSGAGTTVRDVAAKCPYYVNTNTKLWVGFEDRQSVRDKIRELVVGQGFAGAMTWALDLDDFNGLFCAQGSYPLISTMKSELGQGGGTTSTSSTATTTTAATTTTTAATTTTSGGTVSCVGNDGALLPHPDCTKYYLCNHGVALVKSCPPGLHFNAAFSVCDWPASAGCQ</sequence>
<dbReference type="PROSITE" id="PS01095">
    <property type="entry name" value="GH18_1"/>
    <property type="match status" value="1"/>
</dbReference>
<dbReference type="PANTHER" id="PTHR11177:SF317">
    <property type="entry name" value="CHITINASE 12-RELATED"/>
    <property type="match status" value="1"/>
</dbReference>
<dbReference type="FunFam" id="3.10.50.10:FF:000004">
    <property type="entry name" value="Chitinase 5"/>
    <property type="match status" value="1"/>
</dbReference>
<dbReference type="InterPro" id="IPR001223">
    <property type="entry name" value="Glyco_hydro18_cat"/>
</dbReference>
<dbReference type="Proteomes" id="UP000694844">
    <property type="component" value="Chromosome 2"/>
</dbReference>
<keyword evidence="5" id="KW-1015">Disulfide bond</keyword>
<dbReference type="AlphaFoldDB" id="A0A8B8CWF7"/>
<dbReference type="PANTHER" id="PTHR11177">
    <property type="entry name" value="CHITINASE"/>
    <property type="match status" value="1"/>
</dbReference>
<dbReference type="InterPro" id="IPR050314">
    <property type="entry name" value="Glycosyl_Hydrlase_18"/>
</dbReference>
<evidence type="ECO:0000256" key="2">
    <source>
        <dbReference type="ARBA" id="ARBA00022669"/>
    </source>
</evidence>
<dbReference type="SUPFAM" id="SSF51445">
    <property type="entry name" value="(Trans)glycosidases"/>
    <property type="match status" value="1"/>
</dbReference>
<dbReference type="GO" id="GO:0005576">
    <property type="term" value="C:extracellular region"/>
    <property type="evidence" value="ECO:0007669"/>
    <property type="project" value="InterPro"/>
</dbReference>
<dbReference type="InterPro" id="IPR017853">
    <property type="entry name" value="GH"/>
</dbReference>
<feature type="compositionally biased region" description="Low complexity" evidence="8">
    <location>
        <begin position="398"/>
        <end position="413"/>
    </location>
</feature>
<reference evidence="13" key="1">
    <citation type="submission" date="2025-08" db="UniProtKB">
        <authorList>
            <consortium name="RefSeq"/>
        </authorList>
    </citation>
    <scope>IDENTIFICATION</scope>
    <source>
        <tissue evidence="13">Whole sample</tissue>
    </source>
</reference>
<dbReference type="OrthoDB" id="76388at2759"/>
<dbReference type="CDD" id="cd02872">
    <property type="entry name" value="GH18_chitolectin_chitotriosidase"/>
    <property type="match status" value="1"/>
</dbReference>
<dbReference type="Gene3D" id="3.10.50.10">
    <property type="match status" value="1"/>
</dbReference>
<evidence type="ECO:0000256" key="4">
    <source>
        <dbReference type="ARBA" id="ARBA00022801"/>
    </source>
</evidence>
<dbReference type="FunFam" id="3.20.20.80:FF:000007">
    <property type="entry name" value="Acidic mammalian chitinase"/>
    <property type="match status" value="1"/>
</dbReference>
<evidence type="ECO:0000256" key="5">
    <source>
        <dbReference type="ARBA" id="ARBA00023157"/>
    </source>
</evidence>
<dbReference type="SMART" id="SM00494">
    <property type="entry name" value="ChtBD2"/>
    <property type="match status" value="1"/>
</dbReference>
<gene>
    <name evidence="13" type="primary">LOC111122235</name>
</gene>
<dbReference type="SUPFAM" id="SSF54556">
    <property type="entry name" value="Chitinase insertion domain"/>
    <property type="match status" value="1"/>
</dbReference>
<keyword evidence="4 7" id="KW-0378">Hydrolase</keyword>
<dbReference type="InterPro" id="IPR029070">
    <property type="entry name" value="Chitinase_insertion_sf"/>
</dbReference>
<dbReference type="Pfam" id="PF00704">
    <property type="entry name" value="Glyco_hydro_18"/>
    <property type="match status" value="1"/>
</dbReference>
<dbReference type="GO" id="GO:0008061">
    <property type="term" value="F:chitin binding"/>
    <property type="evidence" value="ECO:0007669"/>
    <property type="project" value="UniProtKB-KW"/>
</dbReference>
<keyword evidence="12" id="KW-1185">Reference proteome</keyword>
<protein>
    <submittedName>
        <fullName evidence="13">Acidic mammalian chitinase-like</fullName>
    </submittedName>
</protein>
<keyword evidence="6 7" id="KW-0326">Glycosidase</keyword>
<dbReference type="Gene3D" id="2.170.140.10">
    <property type="entry name" value="Chitin binding domain"/>
    <property type="match status" value="1"/>
</dbReference>
<dbReference type="SMART" id="SM00636">
    <property type="entry name" value="Glyco_18"/>
    <property type="match status" value="1"/>
</dbReference>
<dbReference type="KEGG" id="cvn:111122235"/>
<evidence type="ECO:0000313" key="12">
    <source>
        <dbReference type="Proteomes" id="UP000694844"/>
    </source>
</evidence>
<proteinExistence type="inferred from homology"/>
<dbReference type="GeneID" id="111122235"/>
<dbReference type="Pfam" id="PF01607">
    <property type="entry name" value="CBM_14"/>
    <property type="match status" value="1"/>
</dbReference>
<evidence type="ECO:0000313" key="13">
    <source>
        <dbReference type="RefSeq" id="XP_022319584.1"/>
    </source>
</evidence>
<dbReference type="InterPro" id="IPR001579">
    <property type="entry name" value="Glyco_hydro_18_chit_AS"/>
</dbReference>
<organism evidence="12 13">
    <name type="scientific">Crassostrea virginica</name>
    <name type="common">Eastern oyster</name>
    <dbReference type="NCBI Taxonomy" id="6565"/>
    <lineage>
        <taxon>Eukaryota</taxon>
        <taxon>Metazoa</taxon>
        <taxon>Spiralia</taxon>
        <taxon>Lophotrochozoa</taxon>
        <taxon>Mollusca</taxon>
        <taxon>Bivalvia</taxon>
        <taxon>Autobranchia</taxon>
        <taxon>Pteriomorphia</taxon>
        <taxon>Ostreida</taxon>
        <taxon>Ostreoidea</taxon>
        <taxon>Ostreidae</taxon>
        <taxon>Crassostrea</taxon>
    </lineage>
</organism>
<feature type="domain" description="GH18" evidence="11">
    <location>
        <begin position="21"/>
        <end position="394"/>
    </location>
</feature>
<dbReference type="GO" id="GO:0004568">
    <property type="term" value="F:chitinase activity"/>
    <property type="evidence" value="ECO:0007669"/>
    <property type="project" value="UniProtKB-ARBA"/>
</dbReference>